<evidence type="ECO:0000313" key="3">
    <source>
        <dbReference type="Proteomes" id="UP001162162"/>
    </source>
</evidence>
<proteinExistence type="predicted"/>
<evidence type="ECO:0000313" key="2">
    <source>
        <dbReference type="EMBL" id="KAJ8939834.1"/>
    </source>
</evidence>
<dbReference type="InterPro" id="IPR036116">
    <property type="entry name" value="FN3_sf"/>
</dbReference>
<gene>
    <name evidence="2" type="ORF">NQ318_013053</name>
</gene>
<dbReference type="InterPro" id="IPR003961">
    <property type="entry name" value="FN3_dom"/>
</dbReference>
<protein>
    <recommendedName>
        <fullName evidence="1">Fibronectin type-III domain-containing protein</fullName>
    </recommendedName>
</protein>
<dbReference type="Pfam" id="PF00041">
    <property type="entry name" value="fn3"/>
    <property type="match status" value="1"/>
</dbReference>
<dbReference type="EMBL" id="JAPWTK010000465">
    <property type="protein sequence ID" value="KAJ8939834.1"/>
    <property type="molecule type" value="Genomic_DNA"/>
</dbReference>
<dbReference type="InterPro" id="IPR013783">
    <property type="entry name" value="Ig-like_fold"/>
</dbReference>
<accession>A0AAV8XMQ2</accession>
<organism evidence="2 3">
    <name type="scientific">Aromia moschata</name>
    <dbReference type="NCBI Taxonomy" id="1265417"/>
    <lineage>
        <taxon>Eukaryota</taxon>
        <taxon>Metazoa</taxon>
        <taxon>Ecdysozoa</taxon>
        <taxon>Arthropoda</taxon>
        <taxon>Hexapoda</taxon>
        <taxon>Insecta</taxon>
        <taxon>Pterygota</taxon>
        <taxon>Neoptera</taxon>
        <taxon>Endopterygota</taxon>
        <taxon>Coleoptera</taxon>
        <taxon>Polyphaga</taxon>
        <taxon>Cucujiformia</taxon>
        <taxon>Chrysomeloidea</taxon>
        <taxon>Cerambycidae</taxon>
        <taxon>Cerambycinae</taxon>
        <taxon>Callichromatini</taxon>
        <taxon>Aromia</taxon>
    </lineage>
</organism>
<dbReference type="Gene3D" id="2.60.40.10">
    <property type="entry name" value="Immunoglobulins"/>
    <property type="match status" value="1"/>
</dbReference>
<reference evidence="2" key="1">
    <citation type="journal article" date="2023" name="Insect Mol. Biol.">
        <title>Genome sequencing provides insights into the evolution of gene families encoding plant cell wall-degrading enzymes in longhorned beetles.</title>
        <authorList>
            <person name="Shin N.R."/>
            <person name="Okamura Y."/>
            <person name="Kirsch R."/>
            <person name="Pauchet Y."/>
        </authorList>
    </citation>
    <scope>NUCLEOTIDE SEQUENCE</scope>
    <source>
        <strain evidence="2">AMC_N1</strain>
    </source>
</reference>
<dbReference type="AlphaFoldDB" id="A0AAV8XMQ2"/>
<name>A0AAV8XMQ2_9CUCU</name>
<evidence type="ECO:0000259" key="1">
    <source>
        <dbReference type="Pfam" id="PF00041"/>
    </source>
</evidence>
<sequence>MVYKTKPDDLADLRRITIRSITPMLSRCWKHFNALYYSELLPSPPENVEVEALTEKSLKVEWSHPVSNTETVTEYSVNVTSLENVRRTADRIRRRISQAQQQQFRVAYCDG</sequence>
<dbReference type="SUPFAM" id="SSF49265">
    <property type="entry name" value="Fibronectin type III"/>
    <property type="match status" value="1"/>
</dbReference>
<feature type="domain" description="Fibronectin type-III" evidence="1">
    <location>
        <begin position="43"/>
        <end position="91"/>
    </location>
</feature>
<dbReference type="CDD" id="cd00063">
    <property type="entry name" value="FN3"/>
    <property type="match status" value="1"/>
</dbReference>
<dbReference type="Proteomes" id="UP001162162">
    <property type="component" value="Unassembled WGS sequence"/>
</dbReference>
<keyword evidence="3" id="KW-1185">Reference proteome</keyword>
<comment type="caution">
    <text evidence="2">The sequence shown here is derived from an EMBL/GenBank/DDBJ whole genome shotgun (WGS) entry which is preliminary data.</text>
</comment>